<dbReference type="RefSeq" id="WP_084237157.1">
    <property type="nucleotide sequence ID" value="NZ_FWXT01000001.1"/>
</dbReference>
<dbReference type="AlphaFoldDB" id="A0A1W1ZNN1"/>
<feature type="signal peptide" evidence="1">
    <location>
        <begin position="1"/>
        <end position="18"/>
    </location>
</feature>
<dbReference type="Pfam" id="PF14344">
    <property type="entry name" value="DUF4397"/>
    <property type="match status" value="1"/>
</dbReference>
<dbReference type="STRING" id="151894.SAMN04488524_0860"/>
<sequence length="230" mass="23960">MKPTFLLSSKAWMAFAIASVSAVILLSSCSKKNDPQPEPVGEARVKHVNCVEGSAAQDLYINDTKKTTTAVAYGSNSDYLVFTSGVNVFASMNTGTTTANATSQQVSVPIGAYITALYYKKSGGTLAMGLLGDDMTTVTGKAKVRFINLNGFLAANVAVGITGGVNLIPAVQYESFSDYIQVDPGTKFTFSAGAVTSASVDGALQAGKNYTIWIDGANATTLTGHVIVQN</sequence>
<dbReference type="OrthoDB" id="9792011at2"/>
<organism evidence="3 4">
    <name type="scientific">Pedobacter africanus</name>
    <dbReference type="NCBI Taxonomy" id="151894"/>
    <lineage>
        <taxon>Bacteria</taxon>
        <taxon>Pseudomonadati</taxon>
        <taxon>Bacteroidota</taxon>
        <taxon>Sphingobacteriia</taxon>
        <taxon>Sphingobacteriales</taxon>
        <taxon>Sphingobacteriaceae</taxon>
        <taxon>Pedobacter</taxon>
    </lineage>
</organism>
<proteinExistence type="predicted"/>
<evidence type="ECO:0000313" key="4">
    <source>
        <dbReference type="Proteomes" id="UP000192756"/>
    </source>
</evidence>
<reference evidence="4" key="1">
    <citation type="submission" date="2017-04" db="EMBL/GenBank/DDBJ databases">
        <authorList>
            <person name="Varghese N."/>
            <person name="Submissions S."/>
        </authorList>
    </citation>
    <scope>NUCLEOTIDE SEQUENCE [LARGE SCALE GENOMIC DNA]</scope>
    <source>
        <strain evidence="4">DSM 12126</strain>
    </source>
</reference>
<accession>A0A1W1ZNN1</accession>
<feature type="chain" id="PRO_5011963909" description="DUF4397 domain-containing protein" evidence="1">
    <location>
        <begin position="19"/>
        <end position="230"/>
    </location>
</feature>
<gene>
    <name evidence="3" type="ORF">SAMN04488524_0860</name>
</gene>
<dbReference type="InterPro" id="IPR025510">
    <property type="entry name" value="DUF4397"/>
</dbReference>
<name>A0A1W1ZNN1_9SPHI</name>
<evidence type="ECO:0000313" key="3">
    <source>
        <dbReference type="EMBL" id="SMC49863.1"/>
    </source>
</evidence>
<keyword evidence="4" id="KW-1185">Reference proteome</keyword>
<dbReference type="Proteomes" id="UP000192756">
    <property type="component" value="Unassembled WGS sequence"/>
</dbReference>
<dbReference type="EMBL" id="FWXT01000001">
    <property type="protein sequence ID" value="SMC49863.1"/>
    <property type="molecule type" value="Genomic_DNA"/>
</dbReference>
<keyword evidence="1" id="KW-0732">Signal</keyword>
<evidence type="ECO:0000259" key="2">
    <source>
        <dbReference type="Pfam" id="PF14344"/>
    </source>
</evidence>
<feature type="domain" description="DUF4397" evidence="2">
    <location>
        <begin position="43"/>
        <end position="150"/>
    </location>
</feature>
<evidence type="ECO:0000256" key="1">
    <source>
        <dbReference type="SAM" id="SignalP"/>
    </source>
</evidence>
<dbReference type="PROSITE" id="PS51257">
    <property type="entry name" value="PROKAR_LIPOPROTEIN"/>
    <property type="match status" value="1"/>
</dbReference>
<protein>
    <recommendedName>
        <fullName evidence="2">DUF4397 domain-containing protein</fullName>
    </recommendedName>
</protein>